<accession>A0A2S6GDC8</accession>
<sequence>MREACRAEGPTEFERGFRPTGANRKTVLVMMSSMTEGTRLMELFPLLESDKRIRLVRTVPAHGKSWNGLAESFAEMDAETIPWTRAVRSRWDLVLTTRHEHVGEVSGEVLVFQPGAGTPARLDREPPTYRGRVLPSALALPHLTDVDVLWRTRPEVLPAAVVSGDICLDRMRASAHRRAAYRSALGVGPGTRLVTVCSTWGAESLFGRHPDLCDRLVDEAGDDTRVAAVLHPAIWAAHGKTRVLARARRAGLLVVPPESGWQATVLASDHVLGDLGSTTVYAAAMGIPVRLVAATHRAFPGGIADELARAVGRIDLGAALLPQLASAVDGSVGELITALVSSCPDEASERLRNVMYLLLGLDEPVWRAAVRPYAPPRPHDPP</sequence>
<dbReference type="AlphaFoldDB" id="A0A2S6GDC8"/>
<evidence type="ECO:0008006" key="3">
    <source>
        <dbReference type="Google" id="ProtNLM"/>
    </source>
</evidence>
<dbReference type="EMBL" id="PTIX01000030">
    <property type="protein sequence ID" value="PPK63222.1"/>
    <property type="molecule type" value="Genomic_DNA"/>
</dbReference>
<reference evidence="1 2" key="1">
    <citation type="submission" date="2018-02" db="EMBL/GenBank/DDBJ databases">
        <title>Genomic Encyclopedia of Archaeal and Bacterial Type Strains, Phase II (KMG-II): from individual species to whole genera.</title>
        <authorList>
            <person name="Goeker M."/>
        </authorList>
    </citation>
    <scope>NUCLEOTIDE SEQUENCE [LARGE SCALE GENOMIC DNA]</scope>
    <source>
        <strain evidence="1 2">YU 961-1</strain>
    </source>
</reference>
<dbReference type="Proteomes" id="UP000239203">
    <property type="component" value="Unassembled WGS sequence"/>
</dbReference>
<evidence type="ECO:0000313" key="1">
    <source>
        <dbReference type="EMBL" id="PPK63222.1"/>
    </source>
</evidence>
<comment type="caution">
    <text evidence="1">The sequence shown here is derived from an EMBL/GenBank/DDBJ whole genome shotgun (WGS) entry which is preliminary data.</text>
</comment>
<evidence type="ECO:0000313" key="2">
    <source>
        <dbReference type="Proteomes" id="UP000239203"/>
    </source>
</evidence>
<proteinExistence type="predicted"/>
<keyword evidence="2" id="KW-1185">Reference proteome</keyword>
<protein>
    <recommendedName>
        <fullName evidence="3">CDP-glycerol:poly(Glycerophosphate) glycerophosphotransferase</fullName>
    </recommendedName>
</protein>
<name>A0A2S6GDC8_9PSEU</name>
<gene>
    <name evidence="1" type="ORF">CLV40_13014</name>
</gene>
<organism evidence="1 2">
    <name type="scientific">Actinokineospora auranticolor</name>
    <dbReference type="NCBI Taxonomy" id="155976"/>
    <lineage>
        <taxon>Bacteria</taxon>
        <taxon>Bacillati</taxon>
        <taxon>Actinomycetota</taxon>
        <taxon>Actinomycetes</taxon>
        <taxon>Pseudonocardiales</taxon>
        <taxon>Pseudonocardiaceae</taxon>
        <taxon>Actinokineospora</taxon>
    </lineage>
</organism>